<evidence type="ECO:0000313" key="2">
    <source>
        <dbReference type="EMBL" id="ARN20807.1"/>
    </source>
</evidence>
<dbReference type="SMART" id="SM00448">
    <property type="entry name" value="REC"/>
    <property type="match status" value="1"/>
</dbReference>
<dbReference type="Gene3D" id="3.40.50.2300">
    <property type="match status" value="1"/>
</dbReference>
<dbReference type="STRING" id="946333.A4W93_13375"/>
<dbReference type="AlphaFoldDB" id="A0A1W6L9F7"/>
<dbReference type="SUPFAM" id="SSF48452">
    <property type="entry name" value="TPR-like"/>
    <property type="match status" value="1"/>
</dbReference>
<evidence type="ECO:0000313" key="3">
    <source>
        <dbReference type="Proteomes" id="UP000193427"/>
    </source>
</evidence>
<protein>
    <submittedName>
        <fullName evidence="2">Uncharacterized protein</fullName>
    </submittedName>
</protein>
<dbReference type="RefSeq" id="WP_169726537.1">
    <property type="nucleotide sequence ID" value="NZ_BSPR01000007.1"/>
</dbReference>
<gene>
    <name evidence="2" type="ORF">A4W93_13375</name>
</gene>
<proteinExistence type="predicted"/>
<dbReference type="GO" id="GO:0000160">
    <property type="term" value="P:phosphorelay signal transduction system"/>
    <property type="evidence" value="ECO:0007669"/>
    <property type="project" value="InterPro"/>
</dbReference>
<evidence type="ECO:0000256" key="1">
    <source>
        <dbReference type="PROSITE-ProRule" id="PRU00169"/>
    </source>
</evidence>
<dbReference type="SUPFAM" id="SSF52172">
    <property type="entry name" value="CheY-like"/>
    <property type="match status" value="1"/>
</dbReference>
<dbReference type="InterPro" id="IPR001789">
    <property type="entry name" value="Sig_transdc_resp-reg_receiver"/>
</dbReference>
<reference evidence="2 3" key="1">
    <citation type="submission" date="2016-04" db="EMBL/GenBank/DDBJ databases">
        <title>Complete genome sequence of natural rubber-degrading, novel Gram-negative bacterium, Rhizobacter gummiphilus strain NS21.</title>
        <authorList>
            <person name="Tabata M."/>
            <person name="Kasai D."/>
            <person name="Fukuda M."/>
        </authorList>
    </citation>
    <scope>NUCLEOTIDE SEQUENCE [LARGE SCALE GENOMIC DNA]</scope>
    <source>
        <strain evidence="2 3">NS21</strain>
    </source>
</reference>
<dbReference type="InterPro" id="IPR011006">
    <property type="entry name" value="CheY-like_superfamily"/>
</dbReference>
<dbReference type="EMBL" id="CP015118">
    <property type="protein sequence ID" value="ARN20807.1"/>
    <property type="molecule type" value="Genomic_DNA"/>
</dbReference>
<dbReference type="Gene3D" id="1.25.40.10">
    <property type="entry name" value="Tetratricopeptide repeat domain"/>
    <property type="match status" value="1"/>
</dbReference>
<dbReference type="Pfam" id="PF00072">
    <property type="entry name" value="Response_reg"/>
    <property type="match status" value="1"/>
</dbReference>
<comment type="caution">
    <text evidence="1">Lacks conserved residue(s) required for the propagation of feature annotation.</text>
</comment>
<keyword evidence="3" id="KW-1185">Reference proteome</keyword>
<sequence length="553" mass="59270">MQMIDRDIAKSSALVIDANPTSRSMLVTQLRDFGVGQVVQSSRIHDARRLLESRPFDIVLCEQDFEAEGYSGQNLLDDLRRLQLLPLSTVFVIVTGTASTTTVVDAAESAVDSYLLKPYTAAALGERLAQVRKRKKALADIFAPVEAGDLAAAARLCLKRFKEQGPFHAYAARLGAELLLRIGEPEAARKLNEMVLEGNATIPWARLGVARAQIAANQPTAAARSLEALVADQPNYTDALDILGRLQVEQGDLTAAAVTYRRAAEFTRGSIGRLQRHGLLAWYAGQKDDALKPLERAAVLGAGSRMFDAQVLVLLASLRFEQRDSKGLQRALDQLQDTASKEADSARMVRLADIAGLLGLAAHKQAGELVERLESWGGRVLDPTLDLETACNLLTVCATLAAADVTLPAGTPAWLEVLATRFASSRASTALLAGAAASHPPFAALVTEAQQAVAAQAERAVTLALEGRQQEAILALVHEAGRTLNTKFVDLARMSLQRHRERLETPEALSKEIDLMQRALATGGGLPPLGQASDTPAHPLAARAPQPTPSPAR</sequence>
<dbReference type="KEGG" id="rgu:A4W93_13375"/>
<dbReference type="Proteomes" id="UP000193427">
    <property type="component" value="Chromosome"/>
</dbReference>
<accession>A0A1W6L9F7</accession>
<name>A0A1W6L9F7_9BURK</name>
<organism evidence="2 3">
    <name type="scientific">Piscinibacter gummiphilus</name>
    <dbReference type="NCBI Taxonomy" id="946333"/>
    <lineage>
        <taxon>Bacteria</taxon>
        <taxon>Pseudomonadati</taxon>
        <taxon>Pseudomonadota</taxon>
        <taxon>Betaproteobacteria</taxon>
        <taxon>Burkholderiales</taxon>
        <taxon>Sphaerotilaceae</taxon>
        <taxon>Piscinibacter</taxon>
    </lineage>
</organism>
<dbReference type="PROSITE" id="PS50110">
    <property type="entry name" value="RESPONSE_REGULATORY"/>
    <property type="match status" value="1"/>
</dbReference>
<dbReference type="InterPro" id="IPR011990">
    <property type="entry name" value="TPR-like_helical_dom_sf"/>
</dbReference>